<dbReference type="PANTHER" id="PTHR41252">
    <property type="entry name" value="BLR2505 PROTEIN"/>
    <property type="match status" value="1"/>
</dbReference>
<dbReference type="GO" id="GO:0016853">
    <property type="term" value="F:isomerase activity"/>
    <property type="evidence" value="ECO:0007669"/>
    <property type="project" value="UniProtKB-KW"/>
</dbReference>
<dbReference type="InterPro" id="IPR032710">
    <property type="entry name" value="NTF2-like_dom_sf"/>
</dbReference>
<evidence type="ECO:0000313" key="5">
    <source>
        <dbReference type="Proteomes" id="UP000037088"/>
    </source>
</evidence>
<gene>
    <name evidence="2" type="ORF">NG42_17450</name>
    <name evidence="3" type="ORF">NG43_05860</name>
</gene>
<dbReference type="PANTHER" id="PTHR41252:SF1">
    <property type="entry name" value="BLR2505 PROTEIN"/>
    <property type="match status" value="1"/>
</dbReference>
<dbReference type="OrthoDB" id="8451859at2"/>
<name>A0A0L7TFS6_9GAMM</name>
<feature type="domain" description="SnoaL-like" evidence="1">
    <location>
        <begin position="8"/>
        <end position="113"/>
    </location>
</feature>
<evidence type="ECO:0000313" key="2">
    <source>
        <dbReference type="EMBL" id="KOC88174.1"/>
    </source>
</evidence>
<protein>
    <submittedName>
        <fullName evidence="3">Ketosteroid isomerase</fullName>
    </submittedName>
</protein>
<dbReference type="InterPro" id="IPR037401">
    <property type="entry name" value="SnoaL-like"/>
</dbReference>
<dbReference type="EMBL" id="JRXE01000027">
    <property type="protein sequence ID" value="KOC88174.1"/>
    <property type="molecule type" value="Genomic_DNA"/>
</dbReference>
<dbReference type="STRING" id="1560201.NG42_17450"/>
<dbReference type="SUPFAM" id="SSF54427">
    <property type="entry name" value="NTF2-like"/>
    <property type="match status" value="1"/>
</dbReference>
<dbReference type="AlphaFoldDB" id="A0A0L7TFS6"/>
<keyword evidence="3" id="KW-0413">Isomerase</keyword>
<dbReference type="EMBL" id="JRXF01000007">
    <property type="protein sequence ID" value="KOC94198.1"/>
    <property type="molecule type" value="Genomic_DNA"/>
</dbReference>
<comment type="caution">
    <text evidence="3">The sequence shown here is derived from an EMBL/GenBank/DDBJ whole genome shotgun (WGS) entry which is preliminary data.</text>
</comment>
<dbReference type="Pfam" id="PF12680">
    <property type="entry name" value="SnoaL_2"/>
    <property type="match status" value="1"/>
</dbReference>
<keyword evidence="5" id="KW-1185">Reference proteome</keyword>
<dbReference type="PATRIC" id="fig|1560201.3.peg.3694"/>
<evidence type="ECO:0000259" key="1">
    <source>
        <dbReference type="Pfam" id="PF12680"/>
    </source>
</evidence>
<organism evidence="3 4">
    <name type="scientific">Winslowiella iniecta</name>
    <dbReference type="NCBI Taxonomy" id="1560201"/>
    <lineage>
        <taxon>Bacteria</taxon>
        <taxon>Pseudomonadati</taxon>
        <taxon>Pseudomonadota</taxon>
        <taxon>Gammaproteobacteria</taxon>
        <taxon>Enterobacterales</taxon>
        <taxon>Erwiniaceae</taxon>
        <taxon>Winslowiella</taxon>
    </lineage>
</organism>
<dbReference type="Proteomes" id="UP000036851">
    <property type="component" value="Unassembled WGS sequence"/>
</dbReference>
<accession>A0A0L7TFS6</accession>
<dbReference type="RefSeq" id="WP_052901457.1">
    <property type="nucleotide sequence ID" value="NZ_JRXE01000027.1"/>
</dbReference>
<evidence type="ECO:0000313" key="4">
    <source>
        <dbReference type="Proteomes" id="UP000036851"/>
    </source>
</evidence>
<reference evidence="4 5" key="1">
    <citation type="journal article" date="2015" name="Int. J. Syst. Evol. Microbiol.">
        <title>Erwinia iniecta sp. nov., isolated from Russian wheat aphids (Diuraphis noxia).</title>
        <authorList>
            <person name="Campillo T."/>
            <person name="Luna E."/>
            <person name="Portier P."/>
            <person name="Fischer-Le Saux M."/>
            <person name="Lapitan N."/>
            <person name="Tisserat N.A."/>
            <person name="Leach J.E."/>
        </authorList>
    </citation>
    <scope>NUCLEOTIDE SEQUENCE [LARGE SCALE GENOMIC DNA]</scope>
    <source>
        <strain evidence="2 5">B120</strain>
        <strain evidence="3 4">B149</strain>
    </source>
</reference>
<evidence type="ECO:0000313" key="3">
    <source>
        <dbReference type="EMBL" id="KOC94198.1"/>
    </source>
</evidence>
<proteinExistence type="predicted"/>
<dbReference type="Gene3D" id="3.10.450.50">
    <property type="match status" value="1"/>
</dbReference>
<sequence>MKSNVEIIRATYEGTSEENAKNLLAVLSPNATWTEAAGFPYAGTYIGAEEIIANVFQRLATEWTDYQAKTHTFLADDNYVAAFGIYSGVYKKTGKAMTASFAHLYRLEDGKIMTMEQYVDSASVMSALA</sequence>
<dbReference type="Proteomes" id="UP000037088">
    <property type="component" value="Unassembled WGS sequence"/>
</dbReference>